<keyword evidence="2" id="KW-0175">Coiled coil</keyword>
<proteinExistence type="inferred from homology"/>
<evidence type="ECO:0000259" key="5">
    <source>
        <dbReference type="PROSITE" id="PS51444"/>
    </source>
</evidence>
<dbReference type="GO" id="GO:0051015">
    <property type="term" value="F:actin filament binding"/>
    <property type="evidence" value="ECO:0007669"/>
    <property type="project" value="TreeGrafter"/>
</dbReference>
<keyword evidence="7" id="KW-1185">Reference proteome</keyword>
<dbReference type="InterPro" id="IPR015425">
    <property type="entry name" value="FH2_Formin"/>
</dbReference>
<reference evidence="6" key="2">
    <citation type="submission" date="2025-09" db="UniProtKB">
        <authorList>
            <consortium name="Ensembl"/>
        </authorList>
    </citation>
    <scope>IDENTIFICATION</scope>
</reference>
<evidence type="ECO:0000256" key="2">
    <source>
        <dbReference type="SAM" id="Coils"/>
    </source>
</evidence>
<dbReference type="PROSITE" id="PS51444">
    <property type="entry name" value="FH2"/>
    <property type="match status" value="1"/>
</dbReference>
<dbReference type="InterPro" id="IPR011989">
    <property type="entry name" value="ARM-like"/>
</dbReference>
<dbReference type="PANTHER" id="PTHR45857:SF2">
    <property type="entry name" value="FORMIN-LIKE PROTEIN 1"/>
    <property type="match status" value="1"/>
</dbReference>
<dbReference type="GO" id="GO:0005829">
    <property type="term" value="C:cytosol"/>
    <property type="evidence" value="ECO:0007669"/>
    <property type="project" value="TreeGrafter"/>
</dbReference>
<dbReference type="InterPro" id="IPR010472">
    <property type="entry name" value="FH3_dom"/>
</dbReference>
<feature type="region of interest" description="Disordered" evidence="3">
    <location>
        <begin position="112"/>
        <end position="144"/>
    </location>
</feature>
<evidence type="ECO:0000256" key="3">
    <source>
        <dbReference type="SAM" id="MobiDB-lite"/>
    </source>
</evidence>
<dbReference type="InterPro" id="IPR043592">
    <property type="entry name" value="FMNL_animal"/>
</dbReference>
<protein>
    <submittedName>
        <fullName evidence="6">Formin like 1</fullName>
    </submittedName>
</protein>
<accession>A0A8C1JY31</accession>
<dbReference type="GO" id="GO:0016477">
    <property type="term" value="P:cell migration"/>
    <property type="evidence" value="ECO:0007669"/>
    <property type="project" value="TreeGrafter"/>
</dbReference>
<feature type="domain" description="GBD/FH3" evidence="4">
    <location>
        <begin position="1"/>
        <end position="401"/>
    </location>
</feature>
<sequence>MNLPPDKVNLLCQYDNEKKWELVCDQERFQVKNPPSAYIQKLKSVLEQGGGRKFKRRVQESTQVLRELEISLRTNHIGWAEEFLNEENKGLDVLVDYLSFAQRAVTYDMDSSDNGSFDEKSVEDLTNSATNSPTHNSPRSGRPFTTRKALRYSRLLSQKNHLHLCIMCLRAIMNYQLGFNQVMAHPNCVNEITLSLNNKNARTKALVLELLAAVCLVRGGHEMIIAAFNNFKEVCGEKNRFEKLMEYFRNDDINIDFMVACMQFINIVVHSVENMNFRVYLQYEFTQLGLDSYLEKLTVTESERLQVQIQAYLDNVFDVGAMLEDAEAKNTIMEHLEEQQEQNTQLITRLQQCESEAVEKTSELEKQLIQSRKEVEILKVTHFANTHTHTHLLLLLFPGCEAFMCVKGKKPIKTKYRMPLLNWQALMEEQVAGTVFTELDDESVLGELNMDVFEELFKSKAQSAPVDFGTLKVKVAHKASSKIALLEPNRAKNLAITLRKGGMSTAQICTAIQTYNLDLLNSDFLELLERFIPSDYELRLIEKYEREGRPLLELSEEDRFMVAFSKIPRLAQRISTLTFMGNFSESILLLKPVSKYISKDASVQLKSLRHRSCCLKLGLLLDMKSTDRKLTLLHFIVSIIQEKYPQLHNFHTELHCLDKAALVSQDSILADVRSLEKGMEVVRREYFQQKDSAVLTNFMSSNGSLLDSVVKDSKTAEEVFHSVVEYFGEDPKSTPPSVFFPVFARFIKAYKVMKLLPSAHITSAYIILEIRDKNHNDKQKKIILHQKKITKTDKDNIKKFKLKLIYIYI</sequence>
<dbReference type="Gene3D" id="1.25.10.10">
    <property type="entry name" value="Leucine-rich Repeat Variant"/>
    <property type="match status" value="1"/>
</dbReference>
<dbReference type="SMART" id="SM01139">
    <property type="entry name" value="Drf_FH3"/>
    <property type="match status" value="1"/>
</dbReference>
<dbReference type="GO" id="GO:0030866">
    <property type="term" value="P:cortical actin cytoskeleton organization"/>
    <property type="evidence" value="ECO:0007669"/>
    <property type="project" value="TreeGrafter"/>
</dbReference>
<name>A0A8C1JY31_CYPCA</name>
<dbReference type="PROSITE" id="PS51232">
    <property type="entry name" value="GBD_FH3"/>
    <property type="match status" value="1"/>
</dbReference>
<feature type="domain" description="FH2" evidence="5">
    <location>
        <begin position="408"/>
        <end position="777"/>
    </location>
</feature>
<dbReference type="Pfam" id="PF06371">
    <property type="entry name" value="Drf_GBD"/>
    <property type="match status" value="2"/>
</dbReference>
<dbReference type="InterPro" id="IPR016024">
    <property type="entry name" value="ARM-type_fold"/>
</dbReference>
<dbReference type="Proteomes" id="UP000694427">
    <property type="component" value="Unplaced"/>
</dbReference>
<dbReference type="SUPFAM" id="SSF48371">
    <property type="entry name" value="ARM repeat"/>
    <property type="match status" value="1"/>
</dbReference>
<dbReference type="Pfam" id="PF06367">
    <property type="entry name" value="Drf_FH3"/>
    <property type="match status" value="1"/>
</dbReference>
<dbReference type="GO" id="GO:0031267">
    <property type="term" value="F:small GTPase binding"/>
    <property type="evidence" value="ECO:0007669"/>
    <property type="project" value="InterPro"/>
</dbReference>
<dbReference type="SMART" id="SM00498">
    <property type="entry name" value="FH2"/>
    <property type="match status" value="1"/>
</dbReference>
<dbReference type="InterPro" id="IPR014768">
    <property type="entry name" value="GBD/FH3_dom"/>
</dbReference>
<evidence type="ECO:0000259" key="4">
    <source>
        <dbReference type="PROSITE" id="PS51232"/>
    </source>
</evidence>
<reference evidence="6" key="1">
    <citation type="submission" date="2025-08" db="UniProtKB">
        <authorList>
            <consortium name="Ensembl"/>
        </authorList>
    </citation>
    <scope>IDENTIFICATION</scope>
</reference>
<organism evidence="6 7">
    <name type="scientific">Cyprinus carpio</name>
    <name type="common">Common carp</name>
    <dbReference type="NCBI Taxonomy" id="7962"/>
    <lineage>
        <taxon>Eukaryota</taxon>
        <taxon>Metazoa</taxon>
        <taxon>Chordata</taxon>
        <taxon>Craniata</taxon>
        <taxon>Vertebrata</taxon>
        <taxon>Euteleostomi</taxon>
        <taxon>Actinopterygii</taxon>
        <taxon>Neopterygii</taxon>
        <taxon>Teleostei</taxon>
        <taxon>Ostariophysi</taxon>
        <taxon>Cypriniformes</taxon>
        <taxon>Cyprinidae</taxon>
        <taxon>Cyprininae</taxon>
        <taxon>Cyprinus</taxon>
    </lineage>
</organism>
<evidence type="ECO:0000256" key="1">
    <source>
        <dbReference type="ARBA" id="ARBA00023449"/>
    </source>
</evidence>
<dbReference type="PANTHER" id="PTHR45857">
    <property type="entry name" value="FORMIN-LIKE PROTEIN"/>
    <property type="match status" value="1"/>
</dbReference>
<dbReference type="SMART" id="SM01140">
    <property type="entry name" value="Drf_GBD"/>
    <property type="match status" value="1"/>
</dbReference>
<comment type="similarity">
    <text evidence="1">Belongs to the formin homology family.</text>
</comment>
<dbReference type="GO" id="GO:0008360">
    <property type="term" value="P:regulation of cell shape"/>
    <property type="evidence" value="ECO:0007669"/>
    <property type="project" value="TreeGrafter"/>
</dbReference>
<dbReference type="Gene3D" id="1.20.58.2220">
    <property type="entry name" value="Formin, FH2 domain"/>
    <property type="match status" value="2"/>
</dbReference>
<dbReference type="AlphaFoldDB" id="A0A8C1JY31"/>
<dbReference type="SUPFAM" id="SSF101447">
    <property type="entry name" value="Formin homology 2 domain (FH2 domain)"/>
    <property type="match status" value="1"/>
</dbReference>
<dbReference type="InterPro" id="IPR042201">
    <property type="entry name" value="FH2_Formin_sf"/>
</dbReference>
<dbReference type="InterPro" id="IPR010473">
    <property type="entry name" value="GTPase-bd"/>
</dbReference>
<feature type="compositionally biased region" description="Polar residues" evidence="3">
    <location>
        <begin position="124"/>
        <end position="139"/>
    </location>
</feature>
<dbReference type="Pfam" id="PF02181">
    <property type="entry name" value="FH2"/>
    <property type="match status" value="2"/>
</dbReference>
<feature type="coiled-coil region" evidence="2">
    <location>
        <begin position="323"/>
        <end position="370"/>
    </location>
</feature>
<evidence type="ECO:0000313" key="6">
    <source>
        <dbReference type="Ensembl" id="ENSCCRP00010037739.1"/>
    </source>
</evidence>
<evidence type="ECO:0000313" key="7">
    <source>
        <dbReference type="Proteomes" id="UP000694427"/>
    </source>
</evidence>
<dbReference type="Ensembl" id="ENSCCRT00010041452.1">
    <property type="protein sequence ID" value="ENSCCRP00010037739.1"/>
    <property type="gene ID" value="ENSCCRG00010016013.1"/>
</dbReference>